<dbReference type="Proteomes" id="UP001060215">
    <property type="component" value="Chromosome 2"/>
</dbReference>
<proteinExistence type="predicted"/>
<sequence>MISGVKWRRGIFLERLKRELQALEARNVHAILENEPLIDEVLQGLGLATNCVEDMDEWLGIFNIETRNNMLEMQSVNNKALIDELDKLLERLRTMLQNVEACEWLIGALRGLEVPNLDPSCSNMLARCLICSPFHFTILFWVKEKRAELEKLKTTFVRRASEFLKNYFASLVDFMISDKSYFSQDLQ</sequence>
<protein>
    <submittedName>
        <fullName evidence="1">Exocyst complex component SEC3A</fullName>
    </submittedName>
</protein>
<organism evidence="1 2">
    <name type="scientific">Camellia lanceoleosa</name>
    <dbReference type="NCBI Taxonomy" id="1840588"/>
    <lineage>
        <taxon>Eukaryota</taxon>
        <taxon>Viridiplantae</taxon>
        <taxon>Streptophyta</taxon>
        <taxon>Embryophyta</taxon>
        <taxon>Tracheophyta</taxon>
        <taxon>Spermatophyta</taxon>
        <taxon>Magnoliopsida</taxon>
        <taxon>eudicotyledons</taxon>
        <taxon>Gunneridae</taxon>
        <taxon>Pentapetalae</taxon>
        <taxon>asterids</taxon>
        <taxon>Ericales</taxon>
        <taxon>Theaceae</taxon>
        <taxon>Camellia</taxon>
    </lineage>
</organism>
<dbReference type="EMBL" id="CM045759">
    <property type="protein sequence ID" value="KAI8016921.1"/>
    <property type="molecule type" value="Genomic_DNA"/>
</dbReference>
<keyword evidence="2" id="KW-1185">Reference proteome</keyword>
<accession>A0ACC0HUS5</accession>
<reference evidence="1 2" key="1">
    <citation type="journal article" date="2022" name="Plant J.">
        <title>Chromosome-level genome of Camellia lanceoleosa provides a valuable resource for understanding genome evolution and self-incompatibility.</title>
        <authorList>
            <person name="Gong W."/>
            <person name="Xiao S."/>
            <person name="Wang L."/>
            <person name="Liao Z."/>
            <person name="Chang Y."/>
            <person name="Mo W."/>
            <person name="Hu G."/>
            <person name="Li W."/>
            <person name="Zhao G."/>
            <person name="Zhu H."/>
            <person name="Hu X."/>
            <person name="Ji K."/>
            <person name="Xiang X."/>
            <person name="Song Q."/>
            <person name="Yuan D."/>
            <person name="Jin S."/>
            <person name="Zhang L."/>
        </authorList>
    </citation>
    <scope>NUCLEOTIDE SEQUENCE [LARGE SCALE GENOMIC DNA]</scope>
    <source>
        <strain evidence="1">SQ_2022a</strain>
    </source>
</reference>
<evidence type="ECO:0000313" key="2">
    <source>
        <dbReference type="Proteomes" id="UP001060215"/>
    </source>
</evidence>
<evidence type="ECO:0000313" key="1">
    <source>
        <dbReference type="EMBL" id="KAI8016921.1"/>
    </source>
</evidence>
<comment type="caution">
    <text evidence="1">The sequence shown here is derived from an EMBL/GenBank/DDBJ whole genome shotgun (WGS) entry which is preliminary data.</text>
</comment>
<name>A0ACC0HUS5_9ERIC</name>
<gene>
    <name evidence="1" type="ORF">LOK49_LG04G00038</name>
</gene>